<dbReference type="InterPro" id="IPR009057">
    <property type="entry name" value="Homeodomain-like_sf"/>
</dbReference>
<dbReference type="AlphaFoldDB" id="A0A2K9EDI2"/>
<evidence type="ECO:0000313" key="5">
    <source>
        <dbReference type="EMBL" id="AUH33003.1"/>
    </source>
</evidence>
<protein>
    <recommendedName>
        <fullName evidence="4">HTH araC/xylS-type domain-containing protein</fullName>
    </recommendedName>
</protein>
<name>A0A2K9EDI2_9RHOB</name>
<dbReference type="PROSITE" id="PS01124">
    <property type="entry name" value="HTH_ARAC_FAMILY_2"/>
    <property type="match status" value="1"/>
</dbReference>
<organism evidence="5 6">
    <name type="scientific">Paracoccus tegillarcae</name>
    <dbReference type="NCBI Taxonomy" id="1529068"/>
    <lineage>
        <taxon>Bacteria</taxon>
        <taxon>Pseudomonadati</taxon>
        <taxon>Pseudomonadota</taxon>
        <taxon>Alphaproteobacteria</taxon>
        <taxon>Rhodobacterales</taxon>
        <taxon>Paracoccaceae</taxon>
        <taxon>Paracoccus</taxon>
    </lineage>
</organism>
<dbReference type="Gene3D" id="1.10.10.60">
    <property type="entry name" value="Homeodomain-like"/>
    <property type="match status" value="1"/>
</dbReference>
<dbReference type="EMBL" id="CP025408">
    <property type="protein sequence ID" value="AUH33003.1"/>
    <property type="molecule type" value="Genomic_DNA"/>
</dbReference>
<accession>A0A2K9EDI2</accession>
<proteinExistence type="predicted"/>
<sequence length="375" mass="41798">MLIWWQQSHQGFASLLTGRLPICAQHPKQEAAVGQYFSRASSLSGIREVAESVGADVGTALRRVGLRSELLRKPDERVPFDAICALYEHCAEEWGVPDLGLRLAVYQHLEILGPVALVTKEEPDLRGAIRAMARNLVIHTNGLVAGVHETDGIAALSLNVQLTGTSTRQYMLLSLAVARNVLEQAGKAPVDLIEVTFRDQDACVRRAAEASFGCPVRFGAEQNALYFDQSALDRKIEQTDAAYHAIIDRYLTSSRDEFAGRISDEARGEIARQMEFGDCSLETVAHSLRLEPRSLQRRLQEEGLTFRDLVDDWRRERALSLVTRTRLPLSEVSLALGYADQSVFSRAFQRWYDESPLACRKKDLSLRQNSLGFAG</sequence>
<dbReference type="InterPro" id="IPR018060">
    <property type="entry name" value="HTH_AraC"/>
</dbReference>
<dbReference type="Pfam" id="PF12625">
    <property type="entry name" value="Arabinose_bd"/>
    <property type="match status" value="1"/>
</dbReference>
<dbReference type="InterPro" id="IPR032687">
    <property type="entry name" value="AraC-type_N"/>
</dbReference>
<dbReference type="GO" id="GO:0003700">
    <property type="term" value="F:DNA-binding transcription factor activity"/>
    <property type="evidence" value="ECO:0007669"/>
    <property type="project" value="InterPro"/>
</dbReference>
<evidence type="ECO:0000259" key="4">
    <source>
        <dbReference type="PROSITE" id="PS01124"/>
    </source>
</evidence>
<dbReference type="GO" id="GO:0005829">
    <property type="term" value="C:cytosol"/>
    <property type="evidence" value="ECO:0007669"/>
    <property type="project" value="TreeGrafter"/>
</dbReference>
<dbReference type="SUPFAM" id="SSF46689">
    <property type="entry name" value="Homeodomain-like"/>
    <property type="match status" value="1"/>
</dbReference>
<dbReference type="SMART" id="SM00342">
    <property type="entry name" value="HTH_ARAC"/>
    <property type="match status" value="1"/>
</dbReference>
<dbReference type="Pfam" id="PF12833">
    <property type="entry name" value="HTH_18"/>
    <property type="match status" value="1"/>
</dbReference>
<keyword evidence="3" id="KW-0804">Transcription</keyword>
<keyword evidence="2" id="KW-0238">DNA-binding</keyword>
<evidence type="ECO:0000256" key="2">
    <source>
        <dbReference type="ARBA" id="ARBA00023125"/>
    </source>
</evidence>
<evidence type="ECO:0000256" key="3">
    <source>
        <dbReference type="ARBA" id="ARBA00023163"/>
    </source>
</evidence>
<evidence type="ECO:0000313" key="6">
    <source>
        <dbReference type="Proteomes" id="UP000233742"/>
    </source>
</evidence>
<evidence type="ECO:0000256" key="1">
    <source>
        <dbReference type="ARBA" id="ARBA00023015"/>
    </source>
</evidence>
<keyword evidence="1" id="KW-0805">Transcription regulation</keyword>
<feature type="domain" description="HTH araC/xylS-type" evidence="4">
    <location>
        <begin position="264"/>
        <end position="362"/>
    </location>
</feature>
<dbReference type="Proteomes" id="UP000233742">
    <property type="component" value="Chromosome"/>
</dbReference>
<keyword evidence="6" id="KW-1185">Reference proteome</keyword>
<dbReference type="PANTHER" id="PTHR47894:SF4">
    <property type="entry name" value="HTH-TYPE TRANSCRIPTIONAL REGULATOR GADX"/>
    <property type="match status" value="1"/>
</dbReference>
<dbReference type="KEGG" id="paro:CUV01_05990"/>
<dbReference type="GO" id="GO:0000976">
    <property type="term" value="F:transcription cis-regulatory region binding"/>
    <property type="evidence" value="ECO:0007669"/>
    <property type="project" value="TreeGrafter"/>
</dbReference>
<reference evidence="5 6" key="1">
    <citation type="submission" date="2017-12" db="EMBL/GenBank/DDBJ databases">
        <authorList>
            <person name="Hurst M.R.H."/>
        </authorList>
    </citation>
    <scope>NUCLEOTIDE SEQUENCE [LARGE SCALE GENOMIC DNA]</scope>
    <source>
        <strain evidence="5 6">BM15</strain>
    </source>
</reference>
<gene>
    <name evidence="5" type="ORF">CUV01_05990</name>
</gene>
<dbReference type="PANTHER" id="PTHR47894">
    <property type="entry name" value="HTH-TYPE TRANSCRIPTIONAL REGULATOR GADX"/>
    <property type="match status" value="1"/>
</dbReference>